<keyword evidence="5" id="KW-1185">Reference proteome</keyword>
<evidence type="ECO:0000256" key="2">
    <source>
        <dbReference type="SAM" id="MobiDB-lite"/>
    </source>
</evidence>
<dbReference type="GO" id="GO:0003677">
    <property type="term" value="F:DNA binding"/>
    <property type="evidence" value="ECO:0007669"/>
    <property type="project" value="UniProtKB-KW"/>
</dbReference>
<dbReference type="SUPFAM" id="SSF55979">
    <property type="entry name" value="DNA clamp"/>
    <property type="match status" value="2"/>
</dbReference>
<dbReference type="GO" id="GO:0003700">
    <property type="term" value="F:DNA-binding transcription factor activity"/>
    <property type="evidence" value="ECO:0007669"/>
    <property type="project" value="InterPro"/>
</dbReference>
<dbReference type="AlphaFoldDB" id="A0A1D7VWF9"/>
<dbReference type="InterPro" id="IPR022637">
    <property type="entry name" value="DNA_polIII_beta_cen"/>
</dbReference>
<dbReference type="PROSITE" id="PS00552">
    <property type="entry name" value="HTH_MERR_1"/>
    <property type="match status" value="1"/>
</dbReference>
<dbReference type="Proteomes" id="UP000094094">
    <property type="component" value="Chromosome"/>
</dbReference>
<feature type="region of interest" description="Disordered" evidence="2">
    <location>
        <begin position="321"/>
        <end position="340"/>
    </location>
</feature>
<dbReference type="EMBL" id="CP017157">
    <property type="protein sequence ID" value="AOP50838.1"/>
    <property type="molecule type" value="Genomic_DNA"/>
</dbReference>
<dbReference type="SMART" id="SM00422">
    <property type="entry name" value="HTH_MERR"/>
    <property type="match status" value="1"/>
</dbReference>
<dbReference type="RefSeq" id="WP_069573172.1">
    <property type="nucleotide sequence ID" value="NZ_CP017157.1"/>
</dbReference>
<dbReference type="GO" id="GO:0003887">
    <property type="term" value="F:DNA-directed DNA polymerase activity"/>
    <property type="evidence" value="ECO:0007669"/>
    <property type="project" value="InterPro"/>
</dbReference>
<dbReference type="InterPro" id="IPR000551">
    <property type="entry name" value="MerR-type_HTH_dom"/>
</dbReference>
<feature type="domain" description="HTH merR-type" evidence="3">
    <location>
        <begin position="7"/>
        <end position="77"/>
    </location>
</feature>
<dbReference type="PROSITE" id="PS50937">
    <property type="entry name" value="HTH_MERR_2"/>
    <property type="match status" value="1"/>
</dbReference>
<proteinExistence type="predicted"/>
<organism evidence="4 5">
    <name type="scientific">Streptomyces lydicus</name>
    <dbReference type="NCBI Taxonomy" id="47763"/>
    <lineage>
        <taxon>Bacteria</taxon>
        <taxon>Bacillati</taxon>
        <taxon>Actinomycetota</taxon>
        <taxon>Actinomycetes</taxon>
        <taxon>Kitasatosporales</taxon>
        <taxon>Streptomycetaceae</taxon>
        <taxon>Streptomyces</taxon>
    </lineage>
</organism>
<evidence type="ECO:0000259" key="3">
    <source>
        <dbReference type="PROSITE" id="PS50937"/>
    </source>
</evidence>
<dbReference type="SUPFAM" id="SSF46955">
    <property type="entry name" value="Putative DNA-binding domain"/>
    <property type="match status" value="1"/>
</dbReference>
<dbReference type="InterPro" id="IPR046938">
    <property type="entry name" value="DNA_clamp_sf"/>
</dbReference>
<dbReference type="PANTHER" id="PTHR30204:SF97">
    <property type="entry name" value="MERR FAMILY REGULATORY PROTEIN"/>
    <property type="match status" value="1"/>
</dbReference>
<dbReference type="KEGG" id="slc:SL103_35470"/>
<gene>
    <name evidence="4" type="ORF">SL103_35470</name>
</gene>
<evidence type="ECO:0000313" key="4">
    <source>
        <dbReference type="EMBL" id="AOP50838.1"/>
    </source>
</evidence>
<dbReference type="Gene3D" id="1.10.1660.10">
    <property type="match status" value="1"/>
</dbReference>
<dbReference type="InterPro" id="IPR047057">
    <property type="entry name" value="MerR_fam"/>
</dbReference>
<name>A0A1D7VWF9_9ACTN</name>
<dbReference type="GO" id="GO:0008408">
    <property type="term" value="F:3'-5' exonuclease activity"/>
    <property type="evidence" value="ECO:0007669"/>
    <property type="project" value="InterPro"/>
</dbReference>
<dbReference type="InterPro" id="IPR009061">
    <property type="entry name" value="DNA-bd_dom_put_sf"/>
</dbReference>
<dbReference type="OrthoDB" id="7849865at2"/>
<dbReference type="PANTHER" id="PTHR30204">
    <property type="entry name" value="REDOX-CYCLING DRUG-SENSING TRANSCRIPTIONAL ACTIVATOR SOXR"/>
    <property type="match status" value="1"/>
</dbReference>
<dbReference type="Pfam" id="PF13411">
    <property type="entry name" value="MerR_1"/>
    <property type="match status" value="1"/>
</dbReference>
<protein>
    <submittedName>
        <fullName evidence="4">Transcriptional regulator</fullName>
    </submittedName>
</protein>
<accession>A0A1D7VWF9</accession>
<reference evidence="4 5" key="1">
    <citation type="submission" date="2016-09" db="EMBL/GenBank/DDBJ databases">
        <title>Complete genome sequencing of Streptomyces lydicus 103 and metabolic pathways analysis of antibiotic biosynthesis.</title>
        <authorList>
            <person name="Jia N."/>
            <person name="Ding M.-Z."/>
            <person name="Gao F."/>
            <person name="Yuan Y.-J."/>
        </authorList>
    </citation>
    <scope>NUCLEOTIDE SEQUENCE [LARGE SCALE GENOMIC DNA]</scope>
    <source>
        <strain evidence="4 5">103</strain>
    </source>
</reference>
<dbReference type="GO" id="GO:0006260">
    <property type="term" value="P:DNA replication"/>
    <property type="evidence" value="ECO:0007669"/>
    <property type="project" value="InterPro"/>
</dbReference>
<evidence type="ECO:0000256" key="1">
    <source>
        <dbReference type="ARBA" id="ARBA00023125"/>
    </source>
</evidence>
<dbReference type="Pfam" id="PF02767">
    <property type="entry name" value="DNA_pol3_beta_2"/>
    <property type="match status" value="1"/>
</dbReference>
<dbReference type="GO" id="GO:0009360">
    <property type="term" value="C:DNA polymerase III complex"/>
    <property type="evidence" value="ECO:0007669"/>
    <property type="project" value="InterPro"/>
</dbReference>
<dbReference type="Gene3D" id="3.10.150.10">
    <property type="entry name" value="DNA Polymerase III, subunit A, domain 2"/>
    <property type="match status" value="2"/>
</dbReference>
<evidence type="ECO:0000313" key="5">
    <source>
        <dbReference type="Proteomes" id="UP000094094"/>
    </source>
</evidence>
<keyword evidence="1" id="KW-0238">DNA-binding</keyword>
<sequence length="414" mass="43394">MDDSGDLLSIGTFARRVGLTPSALRFYDDCGVLRPARVDGVTGYRRYGAAQAARAVRLRQLREAGLPLVDVAVVLDGPEDAAHGVLRAHLERMRRHEAEARAVVERLLSEAPGDAGYHGGWVRARVGGAELASAVRQVAPAAATGKARERHPVLGQVLLELSAGELRLVATDRYRLAVRVLRPTQFAGGPRRVLIDGEAARSLAQWAVRQRTVELECAGDEARIRLRSGAEEREVPAGRAAGRGGGAEAAAFPDYRLMLEGLEAGRHRLIVDREALREAVAGRAGAVSLSVAGGGTGDGEGAEGGCDKGLDSRETALGAAAEVSRETAPRAPAEPTLTVSGGGREPVRLRLIAEGPGLCIAFDPAVLLPALEAGVGPDVLLEIASVEGPVVVRSADQGSFTTLVMPVRRSGTED</sequence>